<protein>
    <recommendedName>
        <fullName evidence="6">Type IV pilus assembly protein PilO</fullName>
    </recommendedName>
</protein>
<dbReference type="RefSeq" id="WP_025435903.1">
    <property type="nucleotide sequence ID" value="NZ_CP007452.1"/>
</dbReference>
<dbReference type="KEGG" id="eac:EAL2_c16340"/>
<feature type="coiled-coil region" evidence="1">
    <location>
        <begin position="32"/>
        <end position="79"/>
    </location>
</feature>
<dbReference type="HOGENOM" id="CLU_949119_0_0_9"/>
<feature type="compositionally biased region" description="Basic and acidic residues" evidence="2">
    <location>
        <begin position="282"/>
        <end position="293"/>
    </location>
</feature>
<sequence length="293" mass="33544">MKLSSREKIMVGGLAVIVAAYSIYNFIFMPKLIELREQKERYESNLKLKSSLNSEIEQKDNLSKRVEALKLANREIQQAIPQLAHQEQIIVYIENIFKDSDIKTSSISFSDTSDETEKSGVREETYSVEQVMAEYDKFLQEGEKIDLQEYSLDKKSGEAEADKVKNDDDKKSEKEEDRFVDAMGVKISFSGNYADLKKALLEMEKSARKVIIKSVAINNTEQNIEGTIELEFPYYYENEQKAEIEWNIKSNYGNSDPFMTGRLSLLNYSRGSGSNNQSSKSSSEDKLLEQSDF</sequence>
<evidence type="ECO:0000256" key="2">
    <source>
        <dbReference type="SAM" id="MobiDB-lite"/>
    </source>
</evidence>
<keyword evidence="3" id="KW-0812">Transmembrane</keyword>
<feature type="transmembrane region" description="Helical" evidence="3">
    <location>
        <begin position="9"/>
        <end position="29"/>
    </location>
</feature>
<evidence type="ECO:0000313" key="4">
    <source>
        <dbReference type="EMBL" id="AHM56929.1"/>
    </source>
</evidence>
<organism evidence="4 5">
    <name type="scientific">Peptoclostridium acidaminophilum DSM 3953</name>
    <dbReference type="NCBI Taxonomy" id="1286171"/>
    <lineage>
        <taxon>Bacteria</taxon>
        <taxon>Bacillati</taxon>
        <taxon>Bacillota</taxon>
        <taxon>Clostridia</taxon>
        <taxon>Peptostreptococcales</taxon>
        <taxon>Peptoclostridiaceae</taxon>
        <taxon>Peptoclostridium</taxon>
    </lineage>
</organism>
<keyword evidence="5" id="KW-1185">Reference proteome</keyword>
<evidence type="ECO:0000313" key="5">
    <source>
        <dbReference type="Proteomes" id="UP000019591"/>
    </source>
</evidence>
<evidence type="ECO:0008006" key="6">
    <source>
        <dbReference type="Google" id="ProtNLM"/>
    </source>
</evidence>
<feature type="compositionally biased region" description="Low complexity" evidence="2">
    <location>
        <begin position="271"/>
        <end position="281"/>
    </location>
</feature>
<feature type="region of interest" description="Disordered" evidence="2">
    <location>
        <begin position="156"/>
        <end position="176"/>
    </location>
</feature>
<dbReference type="STRING" id="1286171.EAL2_c16340"/>
<reference evidence="4 5" key="1">
    <citation type="journal article" date="2014" name="Genome Announc.">
        <title>Complete Genome Sequence of Amino Acid-Utilizing Eubacterium acidaminophilum al-2 (DSM 3953).</title>
        <authorList>
            <person name="Poehlein A."/>
            <person name="Andreesen J.R."/>
            <person name="Daniel R."/>
        </authorList>
    </citation>
    <scope>NUCLEOTIDE SEQUENCE [LARGE SCALE GENOMIC DNA]</scope>
    <source>
        <strain evidence="4 5">DSM 3953</strain>
    </source>
</reference>
<evidence type="ECO:0000256" key="1">
    <source>
        <dbReference type="SAM" id="Coils"/>
    </source>
</evidence>
<name>W8T596_PEPAC</name>
<feature type="region of interest" description="Disordered" evidence="2">
    <location>
        <begin position="269"/>
        <end position="293"/>
    </location>
</feature>
<keyword evidence="1" id="KW-0175">Coiled coil</keyword>
<keyword evidence="3" id="KW-1133">Transmembrane helix</keyword>
<proteinExistence type="predicted"/>
<keyword evidence="3" id="KW-0472">Membrane</keyword>
<dbReference type="OrthoDB" id="1704601at2"/>
<evidence type="ECO:0000256" key="3">
    <source>
        <dbReference type="SAM" id="Phobius"/>
    </source>
</evidence>
<gene>
    <name evidence="4" type="ORF">EAL2_c16340</name>
</gene>
<dbReference type="Proteomes" id="UP000019591">
    <property type="component" value="Chromosome"/>
</dbReference>
<dbReference type="AlphaFoldDB" id="W8T596"/>
<dbReference type="EMBL" id="CP007452">
    <property type="protein sequence ID" value="AHM56929.1"/>
    <property type="molecule type" value="Genomic_DNA"/>
</dbReference>
<dbReference type="eggNOG" id="ENOG5030JZ3">
    <property type="taxonomic scope" value="Bacteria"/>
</dbReference>
<accession>W8T596</accession>
<dbReference type="PATRIC" id="fig|1286171.3.peg.1585"/>